<accession>A0A939TP11</accession>
<dbReference type="SUPFAM" id="SSF53041">
    <property type="entry name" value="Resolvase-like"/>
    <property type="match status" value="1"/>
</dbReference>
<dbReference type="InterPro" id="IPR036162">
    <property type="entry name" value="Resolvase-like_N_sf"/>
</dbReference>
<dbReference type="InterPro" id="IPR011109">
    <property type="entry name" value="DNA_bind_recombinase_dom"/>
</dbReference>
<dbReference type="GO" id="GO:0003677">
    <property type="term" value="F:DNA binding"/>
    <property type="evidence" value="ECO:0007669"/>
    <property type="project" value="UniProtKB-KW"/>
</dbReference>
<organism evidence="5 6">
    <name type="scientific">Microbacterium stercoris</name>
    <dbReference type="NCBI Taxonomy" id="2820289"/>
    <lineage>
        <taxon>Bacteria</taxon>
        <taxon>Bacillati</taxon>
        <taxon>Actinomycetota</taxon>
        <taxon>Actinomycetes</taxon>
        <taxon>Micrococcales</taxon>
        <taxon>Microbacteriaceae</taxon>
        <taxon>Microbacterium</taxon>
    </lineage>
</organism>
<dbReference type="Pfam" id="PF00239">
    <property type="entry name" value="Resolvase"/>
    <property type="match status" value="1"/>
</dbReference>
<keyword evidence="2" id="KW-0233">DNA recombination</keyword>
<dbReference type="AlphaFoldDB" id="A0A939TP11"/>
<evidence type="ECO:0000259" key="3">
    <source>
        <dbReference type="PROSITE" id="PS51736"/>
    </source>
</evidence>
<protein>
    <submittedName>
        <fullName evidence="5">Recombinase family protein</fullName>
    </submittedName>
</protein>
<dbReference type="SMART" id="SM00857">
    <property type="entry name" value="Resolvase"/>
    <property type="match status" value="1"/>
</dbReference>
<evidence type="ECO:0000313" key="5">
    <source>
        <dbReference type="EMBL" id="MBO3664798.1"/>
    </source>
</evidence>
<dbReference type="PROSITE" id="PS51736">
    <property type="entry name" value="RECOMBINASES_3"/>
    <property type="match status" value="1"/>
</dbReference>
<dbReference type="InterPro" id="IPR038109">
    <property type="entry name" value="DNA_bind_recomb_sf"/>
</dbReference>
<dbReference type="PANTHER" id="PTHR30461">
    <property type="entry name" value="DNA-INVERTASE FROM LAMBDOID PROPHAGE"/>
    <property type="match status" value="1"/>
</dbReference>
<comment type="caution">
    <text evidence="5">The sequence shown here is derived from an EMBL/GenBank/DDBJ whole genome shotgun (WGS) entry which is preliminary data.</text>
</comment>
<reference evidence="5" key="1">
    <citation type="submission" date="2021-03" db="EMBL/GenBank/DDBJ databases">
        <title>Microbacterium sp. nov., a novel actinobacterium isolated from cow dung.</title>
        <authorList>
            <person name="Zhang L."/>
        </authorList>
    </citation>
    <scope>NUCLEOTIDE SEQUENCE</scope>
    <source>
        <strain evidence="5">NEAU-LLB</strain>
    </source>
</reference>
<dbReference type="GO" id="GO:0000150">
    <property type="term" value="F:DNA strand exchange activity"/>
    <property type="evidence" value="ECO:0007669"/>
    <property type="project" value="InterPro"/>
</dbReference>
<evidence type="ECO:0000259" key="4">
    <source>
        <dbReference type="PROSITE" id="PS51737"/>
    </source>
</evidence>
<evidence type="ECO:0000313" key="6">
    <source>
        <dbReference type="Proteomes" id="UP000680132"/>
    </source>
</evidence>
<dbReference type="Gene3D" id="3.40.50.1390">
    <property type="entry name" value="Resolvase, N-terminal catalytic domain"/>
    <property type="match status" value="1"/>
</dbReference>
<dbReference type="EMBL" id="JAGFOA010000006">
    <property type="protein sequence ID" value="MBO3664798.1"/>
    <property type="molecule type" value="Genomic_DNA"/>
</dbReference>
<feature type="domain" description="Recombinase" evidence="4">
    <location>
        <begin position="167"/>
        <end position="297"/>
    </location>
</feature>
<keyword evidence="1" id="KW-0238">DNA-binding</keyword>
<name>A0A939TP11_9MICO</name>
<dbReference type="Gene3D" id="3.90.1750.20">
    <property type="entry name" value="Putative Large Serine Recombinase, Chain B, Domain 2"/>
    <property type="match status" value="1"/>
</dbReference>
<dbReference type="InterPro" id="IPR006119">
    <property type="entry name" value="Resolv_N"/>
</dbReference>
<gene>
    <name evidence="5" type="ORF">J5V96_14975</name>
</gene>
<dbReference type="Proteomes" id="UP000680132">
    <property type="component" value="Unassembled WGS sequence"/>
</dbReference>
<dbReference type="Pfam" id="PF07508">
    <property type="entry name" value="Recombinase"/>
    <property type="match status" value="1"/>
</dbReference>
<evidence type="ECO:0000256" key="2">
    <source>
        <dbReference type="ARBA" id="ARBA00023172"/>
    </source>
</evidence>
<keyword evidence="6" id="KW-1185">Reference proteome</keyword>
<dbReference type="PROSITE" id="PS51737">
    <property type="entry name" value="RECOMBINASE_DNA_BIND"/>
    <property type="match status" value="1"/>
</dbReference>
<dbReference type="CDD" id="cd00338">
    <property type="entry name" value="Ser_Recombinase"/>
    <property type="match status" value="1"/>
</dbReference>
<evidence type="ECO:0000256" key="1">
    <source>
        <dbReference type="ARBA" id="ARBA00023125"/>
    </source>
</evidence>
<feature type="domain" description="Resolvase/invertase-type recombinase catalytic" evidence="3">
    <location>
        <begin position="11"/>
        <end position="159"/>
    </location>
</feature>
<dbReference type="RefSeq" id="WP_208504808.1">
    <property type="nucleotide sequence ID" value="NZ_JAGFOA010000006.1"/>
</dbReference>
<dbReference type="PANTHER" id="PTHR30461:SF2">
    <property type="entry name" value="SERINE RECOMBINASE PINE-RELATED"/>
    <property type="match status" value="1"/>
</dbReference>
<proteinExistence type="predicted"/>
<sequence length="538" mass="59462">MTAADVDPALLVDLYLRLSIDKEGKDALERQEADLREWAASQGLTVRKVWRDAGKSGYKKGTKRPDFDAAIAAVREGEVRTLAVWKLDRLSRRGAGQVGAVLDDVDEASGRLYFLKDSLDSTVPNARMLIVMVSEQARAESANASTRIQAKKAHDRRNGRYLGGSRPWGYEVNADRKLRQHPTEAPLLREAFDRLMAGETMLTVCRDFNSRAIPTRRHGAIWRASTMSKALRSPTLSGLVADYRENREEGYEGTDIHPWRHPDTGEHVSLMAEGEPPIVTEGERMALLAVLDGRLRQYGRGMRAVKQPETLLGGGLVVCAACRRVCVSFGGSYRCRRRDFTGEPCPAPLTVSHRVLEDAVRRSWAHGLASLEPDDPILQAVADRWLLRNDPAPIRERKTLEADLATVEARIDSADHDRYVRGTLTDERHSRITEALAVQARRIRADLAALPEPQANLGALLDPELSLPAIEAAPVLEARALLRLAIDAVVVTASTGPGARFNALDRMRVIWAGSGVDAKTVDLRELGLRLPEREKVTA</sequence>
<dbReference type="InterPro" id="IPR050639">
    <property type="entry name" value="SSR_resolvase"/>
</dbReference>